<dbReference type="RefSeq" id="XP_009514576.1">
    <property type="nucleotide sequence ID" value="XM_009516281.1"/>
</dbReference>
<dbReference type="GeneID" id="20654199"/>
<dbReference type="Proteomes" id="UP000002640">
    <property type="component" value="Unassembled WGS sequence"/>
</dbReference>
<reference evidence="2 3" key="1">
    <citation type="journal article" date="2006" name="Science">
        <title>Phytophthora genome sequences uncover evolutionary origins and mechanisms of pathogenesis.</title>
        <authorList>
            <person name="Tyler B.M."/>
            <person name="Tripathy S."/>
            <person name="Zhang X."/>
            <person name="Dehal P."/>
            <person name="Jiang R.H."/>
            <person name="Aerts A."/>
            <person name="Arredondo F.D."/>
            <person name="Baxter L."/>
            <person name="Bensasson D."/>
            <person name="Beynon J.L."/>
            <person name="Chapman J."/>
            <person name="Damasceno C.M."/>
            <person name="Dorrance A.E."/>
            <person name="Dou D."/>
            <person name="Dickerman A.W."/>
            <person name="Dubchak I.L."/>
            <person name="Garbelotto M."/>
            <person name="Gijzen M."/>
            <person name="Gordon S.G."/>
            <person name="Govers F."/>
            <person name="Grunwald N.J."/>
            <person name="Huang W."/>
            <person name="Ivors K.L."/>
            <person name="Jones R.W."/>
            <person name="Kamoun S."/>
            <person name="Krampis K."/>
            <person name="Lamour K.H."/>
            <person name="Lee M.K."/>
            <person name="McDonald W.H."/>
            <person name="Medina M."/>
            <person name="Meijer H.J."/>
            <person name="Nordberg E.K."/>
            <person name="Maclean D.J."/>
            <person name="Ospina-Giraldo M.D."/>
            <person name="Morris P.F."/>
            <person name="Phuntumart V."/>
            <person name="Putnam N.H."/>
            <person name="Rash S."/>
            <person name="Rose J.K."/>
            <person name="Sakihama Y."/>
            <person name="Salamov A.A."/>
            <person name="Savidor A."/>
            <person name="Scheuring C.F."/>
            <person name="Smith B.M."/>
            <person name="Sobral B.W."/>
            <person name="Terry A."/>
            <person name="Torto-Alalibo T.A."/>
            <person name="Win J."/>
            <person name="Xu Z."/>
            <person name="Zhang H."/>
            <person name="Grigoriev I.V."/>
            <person name="Rokhsar D.S."/>
            <person name="Boore J.L."/>
        </authorList>
    </citation>
    <scope>NUCLEOTIDE SEQUENCE [LARGE SCALE GENOMIC DNA]</scope>
    <source>
        <strain evidence="2 3">P6497</strain>
    </source>
</reference>
<dbReference type="OMA" id="RDRQRYW"/>
<gene>
    <name evidence="2" type="ORF">PHYSODRAFT_472178</name>
</gene>
<evidence type="ECO:0000256" key="1">
    <source>
        <dbReference type="SAM" id="MobiDB-lite"/>
    </source>
</evidence>
<organism evidence="2 3">
    <name type="scientific">Phytophthora sojae (strain P6497)</name>
    <name type="common">Soybean stem and root rot agent</name>
    <name type="synonym">Phytophthora megasperma f. sp. glycines</name>
    <dbReference type="NCBI Taxonomy" id="1094619"/>
    <lineage>
        <taxon>Eukaryota</taxon>
        <taxon>Sar</taxon>
        <taxon>Stramenopiles</taxon>
        <taxon>Oomycota</taxon>
        <taxon>Peronosporomycetes</taxon>
        <taxon>Peronosporales</taxon>
        <taxon>Peronosporaceae</taxon>
        <taxon>Phytophthora</taxon>
    </lineage>
</organism>
<keyword evidence="3" id="KW-1185">Reference proteome</keyword>
<proteinExistence type="predicted"/>
<dbReference type="EMBL" id="JH159151">
    <property type="protein sequence ID" value="EGZ27301.1"/>
    <property type="molecule type" value="Genomic_DNA"/>
</dbReference>
<protein>
    <submittedName>
        <fullName evidence="2">Uncharacterized protein</fullName>
    </submittedName>
</protein>
<sequence>MVAEVKREVLTAVVNRQHRRIRDANLPAALVRMHAVARTEQIPVMLRDVFRDQADVAIPGLLAEQYALARRQAVPRVLSNLYNRLLVEAVPDLLGRQIKAQRVNFVPRTLGSLNLKLQRIAFPYVLQEVFERACLEVVPFVLRSIKSEIVARNIATNRVTADAANLAVVNLWRQVGSTPTDFDAWIDDSPTGQARTGFELLPATSALQLSLEVATILLGSLSSNLRFSLVDYDATQTAADGLGGPQTTAVGFAIWKQVVALNETAIDYVLDGVNNDVALGSDYLTRDQLMAVRDYIIAWAQSSVVQRDRQRFWRKAFAKRTADSDLSDPDVDLDLEQVGVQSGFSLQPLSAPSSATTVSVATAQQLWNASIEYAFVHPAGFTKWMNVVGGVETGTTSGLLDGVTGMTGAEVDSISMWIKRLLVDGFIRRRALLQWTHGTCLTALQLPREDGCLRYDLEPNIDGEQLGFEMNPDAVLDIGSGISQAAREALWDVTQDSVSFLMPAHPADTTKCYGRWVQAMRTSNYARLIDDSPQLKALAVTEASAEAIGAWLLDWAQNDLNKLAVYYWWLRSTCWSREEDSPTQVASQSVDTGQSTCTETPDEQEQTTVSTPADESPFFTDDRTYLVTKDTCPPTGPQFTRTRETYTLNARVYSCDIVSTGLADDLDDETTGFELEPLVQNSADRVSLAAAIVLWDPESELSFRNAQGYKNWIELAAHISGGTTGVAAEIQAVVADVNAAITSLCQDAFEGGGASSGIFNVTLTDTSCSPVTTAHASQVAAWVNQQSGSTWVENSVLDQWRRGEAGGLDIEPYRDGLQSGLELTTGCETTLASLTLDECSTITTENGTKYEVPREALKLWDISHSASFLTVEGYALWDSLALAVESSDAASLQTAQAALAKVCGSTGASSTWEIWMERVFQWLQRWRTNEHLDRDVLGHWLYARCPTTPKVTEETTAAPQISTVPSCIASQSTKFSASLDDIQQRASRPVAFFDANVVQDAALVRPSTTVTVDEDWTLCEPLEPSGFTQTMGSRQSKKEFEACNLLSVLAAPELYPLANVTHVDATFELNRSVPADISIEVAQEIWSSQSAFGLLDATAFFDKWYPAIDRSAALQALQEDLDALVGSSSPSDLSAVQDYLKQWEGSDAAATIVAASWISTDAASVDVDIHEAGDQRGFELFRNAAYKGSANTLPLPSLEQAKLLWRTYSVYSIVRSDGAEDDAGLPTGFRAWEEMYDGVDYESEQLVAQYPLKSQVTRASSMTHTLSASKQALLLAAMTAATSLTEAQIRGVARWLFNWATDDSLRYFMLVQWGAGEAFRGDSTRSLDLASHLERLYSFVVTSDMDRDYFTAASPVLAGTSRVSLRKLWDVGTTGSLLDPASRIVWCMVAVADGDGNTRAPCAHLLDGYGVLEDSAFNEFVALVQPTIPNTPIVQSTADLNDLALGFLEQALTMTSEQLQAVAYWYRGVPESSLFFQVYQLDGWSAAPTKPSQDPLQFGYELAFVLPWKTEVVARSVSISDLVANVAVLGGTEKTIDECTRSLSLLFTLWDASNPASFLHPTGLSTWLAFTREESVEADVIGSGNPTAKVIDDQQLAAATVSCLLQLVGHWLKSWSSHPSARMFIEEFWIAPITQGAASTAQLLPSAADMAKAFPLNELDLQAQEEAKLFSTTDWWVAAARVLLDVEESVSLVNPDEGFALWRTMLVACFSSDRTTGNCRAPDEPANYEAHKKQALRVLSRSLLDRIGAVSPSLSTTSDETLLAYTTSMISSRIVPWLTALLDDIVLEQYAVDQVRVANSDEDSTTGPLRFLDLAAAQFVNGSSTAANYSVFDTSSGHTILDDNGTRSERFPRTAFVFDASSGAVVQQTIPFPPGFGELSAFCSESAHDRRFAYDADVTCSFGTEYTLSISETLALWTAFGFNDTTAWTWPTRSVPASLSESGVPPPSALPSTFRSALLLDAFLAQPFETTSACEALTLTVIEAYDSEWSQQEKLQICVDRSGEAGVVGLTTVYLRLPGLEAFNDKPVSFVHDMQAYLRYAATKFGFEPNILQLPPSSPQQEVSQSPSLGYPTGGYFAASTVSQVLFASPPSEAGDSPEITPLWANATTTERGASAFEFVLPSEDNAALYRKSKSVVGRLLAVDNTTLMNAWGEDVELSAVRVTDGTQFTTAVLTGQGENTADSVEFPPKKLYFYWGYARRVAQISFDSNTTRFGLSTMRYAVDWTLPSRLPTGIVESAAAPSRPSLNMSFLSNDLPFVVQNSSNPDSPTSVFDVDPRTGAVLHRRLVWQLTAQVGDSQVLDVWHADLAAGWLPMVWIEEEGGLSRFHSIVPEASATAVMNGGEEDEDVLKSACTAEDGEADAVDGSAEGMQTMLDQTEGIDSDEIRTEETTRAWLHRASE</sequence>
<evidence type="ECO:0000313" key="2">
    <source>
        <dbReference type="EMBL" id="EGZ27301.1"/>
    </source>
</evidence>
<dbReference type="InParanoid" id="G4YEM4"/>
<name>G4YEM4_PHYSP</name>
<dbReference type="KEGG" id="psoj:PHYSODRAFT_472178"/>
<feature type="compositionally biased region" description="Polar residues" evidence="1">
    <location>
        <begin position="582"/>
        <end position="599"/>
    </location>
</feature>
<accession>G4YEM4</accession>
<evidence type="ECO:0000313" key="3">
    <source>
        <dbReference type="Proteomes" id="UP000002640"/>
    </source>
</evidence>
<feature type="region of interest" description="Disordered" evidence="1">
    <location>
        <begin position="580"/>
        <end position="617"/>
    </location>
</feature>